<dbReference type="Pfam" id="PF00005">
    <property type="entry name" value="ABC_tran"/>
    <property type="match status" value="1"/>
</dbReference>
<dbReference type="Gene3D" id="3.40.50.300">
    <property type="entry name" value="P-loop containing nucleotide triphosphate hydrolases"/>
    <property type="match status" value="1"/>
</dbReference>
<dbReference type="GO" id="GO:0016887">
    <property type="term" value="F:ATP hydrolysis activity"/>
    <property type="evidence" value="ECO:0007669"/>
    <property type="project" value="InterPro"/>
</dbReference>
<sequence length="181" mass="20149">MVDGRDIADIDDEFELAKVRSDFGYLFQGGALFDSLTVMENVTFGLKYLTKIPKKEYSRIAREKLALVGLENAEDKKPAELSGGMKKRAALARAIAAEPRYIFYDEPTTGLDPLTSDMVMNLISDMAAKLKITSIIVTHDIRLAFTISTRIAMLDKGKFEVTGTPEDLRKSSSPDLQDVHR</sequence>
<feature type="domain" description="ABC transporter" evidence="2">
    <location>
        <begin position="2"/>
        <end position="181"/>
    </location>
</feature>
<dbReference type="InterPro" id="IPR027417">
    <property type="entry name" value="P-loop_NTPase"/>
</dbReference>
<organism evidence="3">
    <name type="scientific">sediment metagenome</name>
    <dbReference type="NCBI Taxonomy" id="749907"/>
    <lineage>
        <taxon>unclassified sequences</taxon>
        <taxon>metagenomes</taxon>
        <taxon>ecological metagenomes</taxon>
    </lineage>
</organism>
<accession>D9PJQ6</accession>
<keyword evidence="1" id="KW-0813">Transport</keyword>
<dbReference type="PANTHER" id="PTHR43023">
    <property type="entry name" value="PROTEIN TRIGALACTOSYLDIACYLGLYCEROL 3, CHLOROPLASTIC"/>
    <property type="match status" value="1"/>
</dbReference>
<evidence type="ECO:0000256" key="1">
    <source>
        <dbReference type="ARBA" id="ARBA00022448"/>
    </source>
</evidence>
<name>D9PJQ6_9ZZZZ</name>
<dbReference type="PROSITE" id="PS00211">
    <property type="entry name" value="ABC_TRANSPORTER_1"/>
    <property type="match status" value="1"/>
</dbReference>
<dbReference type="PROSITE" id="PS50893">
    <property type="entry name" value="ABC_TRANSPORTER_2"/>
    <property type="match status" value="1"/>
</dbReference>
<reference evidence="3" key="2">
    <citation type="journal article" date="2011" name="Microb. Ecol.">
        <title>Taxonomic and Functional Metagenomic Profiling of the Microbial Community in the Anoxic Sediment of a Sub-saline Shallow Lake (Laguna de Carrizo, Central Spain).</title>
        <authorList>
            <person name="Ferrer M."/>
            <person name="Guazzaroni M.E."/>
            <person name="Richter M."/>
            <person name="Garcia-Salamanca A."/>
            <person name="Yarza P."/>
            <person name="Suarez-Suarez A."/>
            <person name="Solano J."/>
            <person name="Alcaide M."/>
            <person name="van Dillewijn P."/>
            <person name="Molina-Henares M.A."/>
            <person name="Lopez-Cortes N."/>
            <person name="Al-Ramahi Y."/>
            <person name="Guerrero C."/>
            <person name="Acosta A."/>
            <person name="de Eugenio L.I."/>
            <person name="Martinez V."/>
            <person name="Marques S."/>
            <person name="Rojo F."/>
            <person name="Santero E."/>
            <person name="Genilloud O."/>
            <person name="Perez-Perez J."/>
            <person name="Rossello-Mora R."/>
            <person name="Ramos J.L."/>
        </authorList>
    </citation>
    <scope>NUCLEOTIDE SEQUENCE</scope>
</reference>
<comment type="caution">
    <text evidence="3">The sequence shown here is derived from an EMBL/GenBank/DDBJ whole genome shotgun (WGS) entry which is preliminary data.</text>
</comment>
<protein>
    <submittedName>
        <fullName evidence="3">Protein containing ABC transporter-like domain</fullName>
    </submittedName>
</protein>
<dbReference type="InterPro" id="IPR017871">
    <property type="entry name" value="ABC_transporter-like_CS"/>
</dbReference>
<gene>
    <name evidence="3" type="ORF">LDC_1769</name>
</gene>
<feature type="non-terminal residue" evidence="3">
    <location>
        <position position="181"/>
    </location>
</feature>
<evidence type="ECO:0000259" key="2">
    <source>
        <dbReference type="PROSITE" id="PS50893"/>
    </source>
</evidence>
<dbReference type="InterPro" id="IPR003439">
    <property type="entry name" value="ABC_transporter-like_ATP-bd"/>
</dbReference>
<dbReference type="PANTHER" id="PTHR43023:SF6">
    <property type="entry name" value="INTERMEMBRANE PHOSPHOLIPID TRANSPORT SYSTEM ATP-BINDING PROTEIN MLAF"/>
    <property type="match status" value="1"/>
</dbReference>
<proteinExistence type="predicted"/>
<dbReference type="AlphaFoldDB" id="D9PJQ6"/>
<reference evidence="3" key="1">
    <citation type="submission" date="2010-07" db="EMBL/GenBank/DDBJ databases">
        <authorList>
            <consortium name="CONSOLIDER consortium CSD2007-00005"/>
            <person name="Guazzaroni M.-E."/>
            <person name="Richter M."/>
            <person name="Garcia-Salamanca A."/>
            <person name="Yarza P."/>
            <person name="Ferrer M."/>
        </authorList>
    </citation>
    <scope>NUCLEOTIDE SEQUENCE</scope>
</reference>
<dbReference type="EMBL" id="ADZX01000544">
    <property type="protein sequence ID" value="EFK96209.1"/>
    <property type="molecule type" value="Genomic_DNA"/>
</dbReference>
<dbReference type="SUPFAM" id="SSF52540">
    <property type="entry name" value="P-loop containing nucleoside triphosphate hydrolases"/>
    <property type="match status" value="1"/>
</dbReference>
<dbReference type="GO" id="GO:0005524">
    <property type="term" value="F:ATP binding"/>
    <property type="evidence" value="ECO:0007669"/>
    <property type="project" value="InterPro"/>
</dbReference>
<evidence type="ECO:0000313" key="3">
    <source>
        <dbReference type="EMBL" id="EFK96209.1"/>
    </source>
</evidence>